<evidence type="ECO:0000256" key="2">
    <source>
        <dbReference type="RuleBase" id="RU003876"/>
    </source>
</evidence>
<sequence>MGSEAEPGVILGVGGGPQEAGAHGSPGVVREVGRVLALADGWGEEAAIFSGEVVQQCAALLEGEVARVVEVFWQPVEDMMEELEVVAEKQQQQVVAEEQEEKPQEQGQEEPGPSPKSASLEALEALKVLQLQLEPVNRECSRQHFRLKVTTLRRRKPYLEHRSTVIQSIPGFWVKVFVNHPRMSAMISTQDKDMLSYMTNLKVEEFADRSDYRKIMLFFRKNPYFQNEVVVKEYLIEVTGYRASHLAPIQWHRRFEKEVYSRRHNNSGLNFFNWFSDHNCVGSSRIAEIIGEDLWPNPLRYYPREKGPTGTGHREEDRRKTRASGVKPGLQTPVKPRRSPWCAGRRGGRRRPGSDPEDTGPPCAPQATALPLRRLRVPIATQQPGVYLKIASVLSFECQKAQPWKFDMNKERGKAEMKAYAVLKLNRLEEEDPQKVKGTEASWLVWEMSEGAPKQERLLQGMFWETPHLEEAPNLRDF</sequence>
<dbReference type="InterPro" id="IPR037231">
    <property type="entry name" value="NAP-like_sf"/>
</dbReference>
<evidence type="ECO:0000256" key="3">
    <source>
        <dbReference type="SAM" id="MobiDB-lite"/>
    </source>
</evidence>
<dbReference type="PANTHER" id="PTHR11875">
    <property type="entry name" value="TESTIS-SPECIFIC Y-ENCODED PROTEIN"/>
    <property type="match status" value="1"/>
</dbReference>
<reference evidence="5" key="1">
    <citation type="submission" date="2025-08" db="UniProtKB">
        <authorList>
            <consortium name="RefSeq"/>
        </authorList>
    </citation>
    <scope>IDENTIFICATION</scope>
    <source>
        <tissue evidence="5">Spleen</tissue>
    </source>
</reference>
<dbReference type="InParanoid" id="A0A6J3QUR0"/>
<dbReference type="GO" id="GO:0005634">
    <property type="term" value="C:nucleus"/>
    <property type="evidence" value="ECO:0007669"/>
    <property type="project" value="InterPro"/>
</dbReference>
<evidence type="ECO:0000313" key="5">
    <source>
        <dbReference type="RefSeq" id="XP_033706240.1"/>
    </source>
</evidence>
<dbReference type="FunFam" id="3.30.1120.90:FF:000002">
    <property type="entry name" value="Testis-specific Y-encoded-like protein 2"/>
    <property type="match status" value="1"/>
</dbReference>
<accession>A0A6J3QUR0</accession>
<dbReference type="FunCoup" id="A0A6J3QUR0">
    <property type="interactions" value="3"/>
</dbReference>
<gene>
    <name evidence="5" type="primary">LOC117310644</name>
</gene>
<dbReference type="Pfam" id="PF00956">
    <property type="entry name" value="NAP"/>
    <property type="match status" value="1"/>
</dbReference>
<dbReference type="RefSeq" id="XP_033706240.1">
    <property type="nucleotide sequence ID" value="XM_033850349.1"/>
</dbReference>
<feature type="region of interest" description="Disordered" evidence="3">
    <location>
        <begin position="301"/>
        <end position="367"/>
    </location>
</feature>
<dbReference type="InterPro" id="IPR002164">
    <property type="entry name" value="NAP_family"/>
</dbReference>
<feature type="region of interest" description="Disordered" evidence="3">
    <location>
        <begin position="1"/>
        <end position="26"/>
    </location>
</feature>
<proteinExistence type="inferred from homology"/>
<dbReference type="Gene3D" id="3.30.1120.90">
    <property type="entry name" value="Nucleosome assembly protein"/>
    <property type="match status" value="1"/>
</dbReference>
<feature type="region of interest" description="Disordered" evidence="3">
    <location>
        <begin position="91"/>
        <end position="117"/>
    </location>
</feature>
<comment type="similarity">
    <text evidence="1 2">Belongs to the nucleosome assembly protein (NAP) family.</text>
</comment>
<dbReference type="Gene3D" id="1.20.5.1500">
    <property type="match status" value="1"/>
</dbReference>
<dbReference type="AlphaFoldDB" id="A0A6J3QUR0"/>
<organism evidence="4 5">
    <name type="scientific">Tursiops truncatus</name>
    <name type="common">Atlantic bottle-nosed dolphin</name>
    <name type="synonym">Delphinus truncatus</name>
    <dbReference type="NCBI Taxonomy" id="9739"/>
    <lineage>
        <taxon>Eukaryota</taxon>
        <taxon>Metazoa</taxon>
        <taxon>Chordata</taxon>
        <taxon>Craniata</taxon>
        <taxon>Vertebrata</taxon>
        <taxon>Euteleostomi</taxon>
        <taxon>Mammalia</taxon>
        <taxon>Eutheria</taxon>
        <taxon>Laurasiatheria</taxon>
        <taxon>Artiodactyla</taxon>
        <taxon>Whippomorpha</taxon>
        <taxon>Cetacea</taxon>
        <taxon>Odontoceti</taxon>
        <taxon>Delphinidae</taxon>
        <taxon>Tursiops</taxon>
    </lineage>
</organism>
<protein>
    <submittedName>
        <fullName evidence="5">Testis-specific Y-encoded protein 2-like</fullName>
    </submittedName>
</protein>
<name>A0A6J3QUR0_TURTR</name>
<dbReference type="GO" id="GO:0006334">
    <property type="term" value="P:nucleosome assembly"/>
    <property type="evidence" value="ECO:0007669"/>
    <property type="project" value="InterPro"/>
</dbReference>
<evidence type="ECO:0000313" key="4">
    <source>
        <dbReference type="Proteomes" id="UP000245320"/>
    </source>
</evidence>
<dbReference type="SUPFAM" id="SSF143113">
    <property type="entry name" value="NAP-like"/>
    <property type="match status" value="1"/>
</dbReference>
<feature type="compositionally biased region" description="Basic and acidic residues" evidence="3">
    <location>
        <begin position="302"/>
        <end position="319"/>
    </location>
</feature>
<evidence type="ECO:0000256" key="1">
    <source>
        <dbReference type="ARBA" id="ARBA00009947"/>
    </source>
</evidence>
<dbReference type="Proteomes" id="UP000245320">
    <property type="component" value="Chromosome Y"/>
</dbReference>
<keyword evidence="4" id="KW-1185">Reference proteome</keyword>
<dbReference type="OrthoDB" id="19419at2759"/>